<dbReference type="Pfam" id="PF13194">
    <property type="entry name" value="DUF4010"/>
    <property type="match status" value="1"/>
</dbReference>
<feature type="transmembrane region" description="Helical" evidence="1">
    <location>
        <begin position="267"/>
        <end position="286"/>
    </location>
</feature>
<feature type="transmembrane region" description="Helical" evidence="1">
    <location>
        <begin position="177"/>
        <end position="195"/>
    </location>
</feature>
<feature type="transmembrane region" description="Helical" evidence="1">
    <location>
        <begin position="363"/>
        <end position="382"/>
    </location>
</feature>
<dbReference type="Pfam" id="PF02308">
    <property type="entry name" value="MgtC"/>
    <property type="match status" value="1"/>
</dbReference>
<feature type="transmembrane region" description="Helical" evidence="1">
    <location>
        <begin position="236"/>
        <end position="260"/>
    </location>
</feature>
<evidence type="ECO:0000313" key="5">
    <source>
        <dbReference type="Proteomes" id="UP000031637"/>
    </source>
</evidence>
<protein>
    <submittedName>
        <fullName evidence="4">MgtC/SapB transporter</fullName>
    </submittedName>
</protein>
<dbReference type="KEGG" id="shd:SUTH_01773"/>
<dbReference type="STRING" id="1223802.SUTH_01773"/>
<dbReference type="HOGENOM" id="CLU_036781_1_1_4"/>
<organism evidence="4 5">
    <name type="scientific">Sulfuritalea hydrogenivorans sk43H</name>
    <dbReference type="NCBI Taxonomy" id="1223802"/>
    <lineage>
        <taxon>Bacteria</taxon>
        <taxon>Pseudomonadati</taxon>
        <taxon>Pseudomonadota</taxon>
        <taxon>Betaproteobacteria</taxon>
        <taxon>Nitrosomonadales</taxon>
        <taxon>Sterolibacteriaceae</taxon>
        <taxon>Sulfuritalea</taxon>
    </lineage>
</organism>
<feature type="transmembrane region" description="Helical" evidence="1">
    <location>
        <begin position="394"/>
        <end position="416"/>
    </location>
</feature>
<keyword evidence="1" id="KW-0472">Membrane</keyword>
<keyword evidence="5" id="KW-1185">Reference proteome</keyword>
<feature type="transmembrane region" description="Helical" evidence="1">
    <location>
        <begin position="6"/>
        <end position="26"/>
    </location>
</feature>
<gene>
    <name evidence="4" type="ORF">SUTH_01773</name>
</gene>
<reference evidence="4 5" key="1">
    <citation type="journal article" date="2014" name="Syst. Appl. Microbiol.">
        <title>Complete genomes of freshwater sulfur oxidizers Sulfuricella denitrificans skB26 and Sulfuritalea hydrogenivorans sk43H: genetic insights into the sulfur oxidation pathway of betaproteobacteria.</title>
        <authorList>
            <person name="Watanabe T."/>
            <person name="Kojima H."/>
            <person name="Fukui M."/>
        </authorList>
    </citation>
    <scope>NUCLEOTIDE SEQUENCE [LARGE SCALE GENOMIC DNA]</scope>
    <source>
        <strain evidence="4">DSM22779</strain>
    </source>
</reference>
<feature type="transmembrane region" description="Helical" evidence="1">
    <location>
        <begin position="38"/>
        <end position="55"/>
    </location>
</feature>
<feature type="domain" description="DUF4010" evidence="3">
    <location>
        <begin position="182"/>
        <end position="391"/>
    </location>
</feature>
<dbReference type="RefSeq" id="WP_041098644.1">
    <property type="nucleotide sequence ID" value="NZ_AP012547.1"/>
</dbReference>
<dbReference type="PANTHER" id="PTHR39084:SF1">
    <property type="entry name" value="DUF4010 DOMAIN-CONTAINING PROTEIN"/>
    <property type="match status" value="1"/>
</dbReference>
<accession>W0SFM1</accession>
<feature type="transmembrane region" description="Helical" evidence="1">
    <location>
        <begin position="204"/>
        <end position="224"/>
    </location>
</feature>
<dbReference type="InterPro" id="IPR025105">
    <property type="entry name" value="DUF4010"/>
</dbReference>
<feature type="transmembrane region" description="Helical" evidence="1">
    <location>
        <begin position="144"/>
        <end position="162"/>
    </location>
</feature>
<dbReference type="EMBL" id="AP012547">
    <property type="protein sequence ID" value="BAO29565.1"/>
    <property type="molecule type" value="Genomic_DNA"/>
</dbReference>
<feature type="transmembrane region" description="Helical" evidence="1">
    <location>
        <begin position="61"/>
        <end position="80"/>
    </location>
</feature>
<evidence type="ECO:0000259" key="2">
    <source>
        <dbReference type="Pfam" id="PF02308"/>
    </source>
</evidence>
<evidence type="ECO:0000313" key="4">
    <source>
        <dbReference type="EMBL" id="BAO29565.1"/>
    </source>
</evidence>
<dbReference type="AlphaFoldDB" id="W0SFM1"/>
<feature type="transmembrane region" description="Helical" evidence="1">
    <location>
        <begin position="92"/>
        <end position="109"/>
    </location>
</feature>
<dbReference type="InterPro" id="IPR049177">
    <property type="entry name" value="MgtC_SapB_SrpB_YhiD_N"/>
</dbReference>
<proteinExistence type="predicted"/>
<evidence type="ECO:0000256" key="1">
    <source>
        <dbReference type="SAM" id="Phobius"/>
    </source>
</evidence>
<keyword evidence="1" id="KW-0812">Transmembrane</keyword>
<feature type="domain" description="MgtC/SapB/SrpB/YhiD N-terminal" evidence="2">
    <location>
        <begin position="15"/>
        <end position="133"/>
    </location>
</feature>
<sequence length="417" mass="42992">MFASDAGYETLQAFATSIGIGLLIGLERERQVDLKAGLRTFALVGLLGCLSALLAQITDNGWILAAGMLAIAAMMIAAHVSDPLDTGDPGTTSVVALMVCFALGAVVWFGYASTAVMLAIATTVLLYFKAELHGISKSLTHVDLLSILQFGILALVILPILPDRSFGPYQALNPHNIWWMVVLISGVSLAGYAALRMTGAQHGAALIGLFGGFASSTATTMIFARHARANAGLARTAMVVILLANIVVMVRLGVLSFAVAPNLAGSLLGVLGGGIVLGIAATLWGWRQLEGGDALPMPNVTNPTEIRTAVTFGALYALVLVLSAWLQDVAGNRGLYLLALASGLTDVDAITLSSLRMFSLEKLTAAEAITAITLATISNLAFKTGLVVVIGGTALARLTLPGLCAIAAGLAGGLLLV</sequence>
<name>W0SFM1_9PROT</name>
<evidence type="ECO:0000259" key="3">
    <source>
        <dbReference type="Pfam" id="PF13194"/>
    </source>
</evidence>
<dbReference type="PANTHER" id="PTHR39084">
    <property type="entry name" value="MEMBRANE PROTEIN-RELATED"/>
    <property type="match status" value="1"/>
</dbReference>
<dbReference type="Proteomes" id="UP000031637">
    <property type="component" value="Chromosome"/>
</dbReference>
<keyword evidence="1" id="KW-1133">Transmembrane helix</keyword>
<dbReference type="OrthoDB" id="9813718at2"/>
<feature type="transmembrane region" description="Helical" evidence="1">
    <location>
        <begin position="306"/>
        <end position="326"/>
    </location>
</feature>